<evidence type="ECO:0000256" key="4">
    <source>
        <dbReference type="ARBA" id="ARBA00023203"/>
    </source>
</evidence>
<sequence>MAATYKPCVLPASVVAARAKRGRRGPAGRGRGVARSSGFSPEIARRGAAARAPTRAARAGDSALRGPRTTTDTAGRVRGSKELLLNPIRDLRAEQEKCLIEGSVNSVRVSFAIKQADEIERILTHKFTRFLMQRSEQFVIMRRKPAEGYSISFLITHTHLEKMWKGKLVDFIITFMEDINKEISAMRIALNSRARIVAEVRRDAAS</sequence>
<keyword evidence="5" id="KW-0206">Cytoskeleton</keyword>
<keyword evidence="4" id="KW-0009">Actin-binding</keyword>
<dbReference type="PANTHER" id="PTHR22629">
    <property type="entry name" value="ARP2/3 COMPLEX 20 KD SUBUNIT"/>
    <property type="match status" value="1"/>
</dbReference>
<dbReference type="PANTHER" id="PTHR22629:SF0">
    <property type="entry name" value="ACTIN-RELATED PROTEIN 2_3 COMPLEX SUBUNIT 4"/>
    <property type="match status" value="1"/>
</dbReference>
<keyword evidence="8" id="KW-1185">Reference proteome</keyword>
<feature type="region of interest" description="Disordered" evidence="6">
    <location>
        <begin position="19"/>
        <end position="73"/>
    </location>
</feature>
<evidence type="ECO:0000256" key="3">
    <source>
        <dbReference type="ARBA" id="ARBA00022490"/>
    </source>
</evidence>
<proteinExistence type="inferred from homology"/>
<protein>
    <submittedName>
        <fullName evidence="7">Actin-related protein 2/3 complex subunit</fullName>
    </submittedName>
</protein>
<evidence type="ECO:0000313" key="8">
    <source>
        <dbReference type="Proteomes" id="UP001363151"/>
    </source>
</evidence>
<dbReference type="EMBL" id="JBBJCI010000035">
    <property type="protein sequence ID" value="KAK7253559.1"/>
    <property type="molecule type" value="Genomic_DNA"/>
</dbReference>
<dbReference type="SUPFAM" id="SSF69645">
    <property type="entry name" value="Arp2/3 complex subunits"/>
    <property type="match status" value="1"/>
</dbReference>
<dbReference type="InterPro" id="IPR008384">
    <property type="entry name" value="ARPC4"/>
</dbReference>
<evidence type="ECO:0000256" key="2">
    <source>
        <dbReference type="ARBA" id="ARBA00005919"/>
    </source>
</evidence>
<dbReference type="InterPro" id="IPR034666">
    <property type="entry name" value="ARPC2/4"/>
</dbReference>
<gene>
    <name evidence="7" type="primary">ARPC4</name>
    <name evidence="7" type="ORF">SO694_000011215</name>
</gene>
<evidence type="ECO:0000256" key="6">
    <source>
        <dbReference type="SAM" id="MobiDB-lite"/>
    </source>
</evidence>
<reference evidence="7 8" key="1">
    <citation type="submission" date="2024-03" db="EMBL/GenBank/DDBJ databases">
        <title>Aureococcus anophagefferens CCMP1851 and Kratosvirus quantuckense: Draft genome of a second virus-susceptible host strain in the model system.</title>
        <authorList>
            <person name="Chase E."/>
            <person name="Truchon A.R."/>
            <person name="Schepens W."/>
            <person name="Wilhelm S.W."/>
        </authorList>
    </citation>
    <scope>NUCLEOTIDE SEQUENCE [LARGE SCALE GENOMIC DNA]</scope>
    <source>
        <strain evidence="7 8">CCMP1851</strain>
    </source>
</reference>
<organism evidence="7 8">
    <name type="scientific">Aureococcus anophagefferens</name>
    <name type="common">Harmful bloom alga</name>
    <dbReference type="NCBI Taxonomy" id="44056"/>
    <lineage>
        <taxon>Eukaryota</taxon>
        <taxon>Sar</taxon>
        <taxon>Stramenopiles</taxon>
        <taxon>Ochrophyta</taxon>
        <taxon>Pelagophyceae</taxon>
        <taxon>Pelagomonadales</taxon>
        <taxon>Pelagomonadaceae</taxon>
        <taxon>Aureococcus</taxon>
    </lineage>
</organism>
<accession>A0ABR1GC34</accession>
<name>A0ABR1GC34_AURAN</name>
<comment type="similarity">
    <text evidence="2">Belongs to the ARPC4 family.</text>
</comment>
<evidence type="ECO:0000256" key="5">
    <source>
        <dbReference type="ARBA" id="ARBA00023212"/>
    </source>
</evidence>
<dbReference type="Proteomes" id="UP001363151">
    <property type="component" value="Unassembled WGS sequence"/>
</dbReference>
<feature type="compositionally biased region" description="Low complexity" evidence="6">
    <location>
        <begin position="46"/>
        <end position="59"/>
    </location>
</feature>
<evidence type="ECO:0000313" key="7">
    <source>
        <dbReference type="EMBL" id="KAK7253559.1"/>
    </source>
</evidence>
<dbReference type="Pfam" id="PF05856">
    <property type="entry name" value="ARPC4"/>
    <property type="match status" value="1"/>
</dbReference>
<comment type="caution">
    <text evidence="7">The sequence shown here is derived from an EMBL/GenBank/DDBJ whole genome shotgun (WGS) entry which is preliminary data.</text>
</comment>
<comment type="subcellular location">
    <subcellularLocation>
        <location evidence="1">Cytoplasm</location>
        <location evidence="1">Cytoskeleton</location>
    </subcellularLocation>
</comment>
<keyword evidence="3" id="KW-0963">Cytoplasm</keyword>
<evidence type="ECO:0000256" key="1">
    <source>
        <dbReference type="ARBA" id="ARBA00004245"/>
    </source>
</evidence>
<dbReference type="Gene3D" id="3.30.1460.20">
    <property type="match status" value="1"/>
</dbReference>